<dbReference type="AlphaFoldDB" id="A0A9P8L2S0"/>
<dbReference type="GO" id="GO:0006388">
    <property type="term" value="P:tRNA splicing, via endonucleolytic cleavage and ligation"/>
    <property type="evidence" value="ECO:0007669"/>
    <property type="project" value="UniProtKB-UniRule"/>
</dbReference>
<feature type="domain" description="tRNA ligase phosphodiesterase" evidence="3">
    <location>
        <begin position="567"/>
        <end position="826"/>
    </location>
</feature>
<dbReference type="Pfam" id="PF09511">
    <property type="entry name" value="RNA_lig_T4_1"/>
    <property type="match status" value="1"/>
</dbReference>
<keyword evidence="1" id="KW-0819">tRNA processing</keyword>
<dbReference type="PIRSF" id="PIRSF019634">
    <property type="entry name" value="tRNA_lig_yeast"/>
    <property type="match status" value="1"/>
</dbReference>
<sequence>MAQQENALYTPQEVREVAGLIRSLEAGAKKGPGGQKKSFTCKKTTFVLAGTDGVTVDSWRFNDWDYKNPDLPTYARGLFTFQTNGKPGIAIRGYDKFFNTEEVNKTRWHNVETNTRGPYELSVKENGCIIFISGLPDDKLLVCSKHSTGVRSDVAASHAVVGERWVDRQLNALGKTRKDLAQELRSRNATAVAELCDDSFEEHVLAYVGDRAGLYLHGINLNLPEFATYPGHLVHKFADEWGFKKVEFLVKDDIQDVRTFLEGVAETGAWQDKEIEGFVIRCQARDSEGEPWHDWFFKYKFEEPYLMYRQWREVTKAIIAGRNPKYKKHQKITGEYLKYARRQLASDRTLGKKFNQNQGIIAMRNGFLKERGLTGAGIIQMESEDGGEGSADVMRDVLLTFTATIGCGKTTVAVALQKLFGWSVVQNDNIEGMKGRSRRFVGEISSAFLTGSSVVIADRNNHQRRERKQLIEDVKNLIPNATIVAIHFVHEQPGVSRHASLERIRQVTRDRVFSRGDNHQTIQAGTKSQPEITGIMEGFLNRFEAINILTEPDEWFDTVIDLDPTASSRENLEAVVSRLHSLYPKLFHEMPTGDDMDEAIEFAIRDYEPALKQKLFSTPSSSKKEAKAAQKSMKLTQNPRLPKIDYFCIRLPPNPILTVLESHFKAQDAMTQRFYRQLQQSRRIQPSFHITIIHRANSKEFPDVWERFNTMHKDALTAATTNNTNIDNNRPEPELETCRVVLERVVWDSRVMAVVTRLLDAQEKDLGTTNELAHITVGTADQSIKPKESNDLLHTWLSGGSGEGTGISEMEIKGNVVIGGSVRGVLQRY</sequence>
<dbReference type="Pfam" id="PF08302">
    <property type="entry name" value="tRNA_lig_CPD"/>
    <property type="match status" value="1"/>
</dbReference>
<evidence type="ECO:0000259" key="5">
    <source>
        <dbReference type="Pfam" id="PF09511"/>
    </source>
</evidence>
<name>A0A9P8L2S0_9PEZI</name>
<dbReference type="OrthoDB" id="276239at2759"/>
<dbReference type="Gene3D" id="3.40.50.300">
    <property type="entry name" value="P-loop containing nucleotide triphosphate hydrolases"/>
    <property type="match status" value="1"/>
</dbReference>
<evidence type="ECO:0000259" key="3">
    <source>
        <dbReference type="Pfam" id="PF08302"/>
    </source>
</evidence>
<feature type="domain" description="T4 RNA ligase 1-like N-terminal" evidence="5">
    <location>
        <begin position="74"/>
        <end position="306"/>
    </location>
</feature>
<dbReference type="GO" id="GO:0051730">
    <property type="term" value="F:GTP-dependent polyribonucleotide 5'-hydroxyl-kinase activity"/>
    <property type="evidence" value="ECO:0007669"/>
    <property type="project" value="InterPro"/>
</dbReference>
<dbReference type="PANTHER" id="PTHR32004:SF1">
    <property type="entry name" value="TRNA LIGASE"/>
    <property type="match status" value="1"/>
</dbReference>
<dbReference type="GO" id="GO:0003972">
    <property type="term" value="F:RNA ligase (ATP) activity"/>
    <property type="evidence" value="ECO:0007669"/>
    <property type="project" value="UniProtKB-UniRule"/>
</dbReference>
<evidence type="ECO:0000313" key="7">
    <source>
        <dbReference type="Proteomes" id="UP000698800"/>
    </source>
</evidence>
<reference evidence="6" key="1">
    <citation type="submission" date="2021-03" db="EMBL/GenBank/DDBJ databases">
        <title>Comparative genomics and phylogenomic investigation of the class Geoglossomycetes provide insights into ecological specialization and systematics.</title>
        <authorList>
            <person name="Melie T."/>
            <person name="Pirro S."/>
            <person name="Miller A.N."/>
            <person name="Quandt A."/>
        </authorList>
    </citation>
    <scope>NUCLEOTIDE SEQUENCE</scope>
    <source>
        <strain evidence="6">GBOQ0MN5Z8</strain>
    </source>
</reference>
<evidence type="ECO:0000313" key="6">
    <source>
        <dbReference type="EMBL" id="KAH0537645.1"/>
    </source>
</evidence>
<dbReference type="GO" id="GO:0008081">
    <property type="term" value="F:phosphoric diester hydrolase activity"/>
    <property type="evidence" value="ECO:0007669"/>
    <property type="project" value="InterPro"/>
</dbReference>
<comment type="caution">
    <text evidence="6">The sequence shown here is derived from an EMBL/GenBank/DDBJ whole genome shotgun (WGS) entry which is preliminary data.</text>
</comment>
<dbReference type="InterPro" id="IPR015965">
    <property type="entry name" value="tRNA_lig_PDEase"/>
</dbReference>
<feature type="domain" description="tRNA ligase kinase" evidence="4">
    <location>
        <begin position="401"/>
        <end position="564"/>
    </location>
</feature>
<organism evidence="6 7">
    <name type="scientific">Glutinoglossum americanum</name>
    <dbReference type="NCBI Taxonomy" id="1670608"/>
    <lineage>
        <taxon>Eukaryota</taxon>
        <taxon>Fungi</taxon>
        <taxon>Dikarya</taxon>
        <taxon>Ascomycota</taxon>
        <taxon>Pezizomycotina</taxon>
        <taxon>Geoglossomycetes</taxon>
        <taxon>Geoglossales</taxon>
        <taxon>Geoglossaceae</taxon>
        <taxon>Glutinoglossum</taxon>
    </lineage>
</organism>
<evidence type="ECO:0000256" key="2">
    <source>
        <dbReference type="PIRSR" id="PIRSR019634-50"/>
    </source>
</evidence>
<dbReference type="GO" id="GO:0005634">
    <property type="term" value="C:nucleus"/>
    <property type="evidence" value="ECO:0007669"/>
    <property type="project" value="TreeGrafter"/>
</dbReference>
<feature type="active site" description="N6-AMP-lysine intermediate" evidence="2">
    <location>
        <position position="124"/>
    </location>
</feature>
<keyword evidence="7" id="KW-1185">Reference proteome</keyword>
<keyword evidence="1" id="KW-0436">Ligase</keyword>
<dbReference type="InterPro" id="IPR015966">
    <property type="entry name" value="tRNA_lig_kin_fungi"/>
</dbReference>
<dbReference type="PANTHER" id="PTHR32004">
    <property type="entry name" value="TRNA LIGASE"/>
    <property type="match status" value="1"/>
</dbReference>
<dbReference type="EC" id="6.5.1.3" evidence="1"/>
<dbReference type="Proteomes" id="UP000698800">
    <property type="component" value="Unassembled WGS sequence"/>
</dbReference>
<evidence type="ECO:0000259" key="4">
    <source>
        <dbReference type="Pfam" id="PF08303"/>
    </source>
</evidence>
<dbReference type="EMBL" id="JAGHQL010000136">
    <property type="protein sequence ID" value="KAH0537645.1"/>
    <property type="molecule type" value="Genomic_DNA"/>
</dbReference>
<evidence type="ECO:0000256" key="1">
    <source>
        <dbReference type="PIRNR" id="PIRNR019634"/>
    </source>
</evidence>
<dbReference type="InterPro" id="IPR019039">
    <property type="entry name" value="T4-Rnl1-like_N"/>
</dbReference>
<accession>A0A9P8L2S0</accession>
<dbReference type="GO" id="GO:0005524">
    <property type="term" value="F:ATP binding"/>
    <property type="evidence" value="ECO:0007669"/>
    <property type="project" value="UniProtKB-UniRule"/>
</dbReference>
<dbReference type="SUPFAM" id="SSF52540">
    <property type="entry name" value="P-loop containing nucleoside triphosphate hydrolases"/>
    <property type="match status" value="1"/>
</dbReference>
<dbReference type="Pfam" id="PF08303">
    <property type="entry name" value="tRNA_lig_kinase"/>
    <property type="match status" value="1"/>
</dbReference>
<proteinExistence type="inferred from homology"/>
<comment type="catalytic activity">
    <reaction evidence="1">
        <text>ATP + (ribonucleotide)n-3'-hydroxyl + 5'-phospho-(ribonucleotide)m = (ribonucleotide)n+m + AMP + diphosphate.</text>
        <dbReference type="EC" id="6.5.1.3"/>
    </reaction>
</comment>
<dbReference type="FunFam" id="3.40.50.300:FF:001690">
    <property type="entry name" value="tRNA ligase"/>
    <property type="match status" value="1"/>
</dbReference>
<gene>
    <name evidence="6" type="ORF">FGG08_005596</name>
</gene>
<dbReference type="InterPro" id="IPR027417">
    <property type="entry name" value="P-loop_NTPase"/>
</dbReference>
<protein>
    <recommendedName>
        <fullName evidence="1">tRNA ligase</fullName>
        <ecNumber evidence="1">6.5.1.3</ecNumber>
    </recommendedName>
</protein>
<dbReference type="InterPro" id="IPR012387">
    <property type="entry name" value="Trl1_fun"/>
</dbReference>
<comment type="similarity">
    <text evidence="1">Belongs to the TRL1 family.</text>
</comment>